<gene>
    <name evidence="1" type="ORF">IAA63_09620</name>
</gene>
<organism evidence="1 2">
    <name type="scientific">Candidatus Pullilachnospira stercoravium</name>
    <dbReference type="NCBI Taxonomy" id="2840913"/>
    <lineage>
        <taxon>Bacteria</taxon>
        <taxon>Bacillati</taxon>
        <taxon>Bacillota</taxon>
        <taxon>Clostridia</taxon>
        <taxon>Lachnospirales</taxon>
        <taxon>Lachnospiraceae</taxon>
        <taxon>Lachnospiraceae incertae sedis</taxon>
        <taxon>Candidatus Pullilachnospira</taxon>
    </lineage>
</organism>
<protein>
    <submittedName>
        <fullName evidence="1">Uncharacterized protein</fullName>
    </submittedName>
</protein>
<reference evidence="1" key="1">
    <citation type="submission" date="2020-10" db="EMBL/GenBank/DDBJ databases">
        <authorList>
            <person name="Gilroy R."/>
        </authorList>
    </citation>
    <scope>NUCLEOTIDE SEQUENCE</scope>
    <source>
        <strain evidence="1">ChiBcec2-4451</strain>
    </source>
</reference>
<accession>A0A9D1NV35</accession>
<evidence type="ECO:0000313" key="2">
    <source>
        <dbReference type="Proteomes" id="UP000886723"/>
    </source>
</evidence>
<dbReference type="AlphaFoldDB" id="A0A9D1NV35"/>
<proteinExistence type="predicted"/>
<sequence>MDTGRYPIRICGTGEDCVVRLPWQEELPSAGLCRNYRERAYLGEILHRLENGERLPAAEQMDYWMEDGQTVVLQKN</sequence>
<comment type="caution">
    <text evidence="1">The sequence shown here is derived from an EMBL/GenBank/DDBJ whole genome shotgun (WGS) entry which is preliminary data.</text>
</comment>
<name>A0A9D1NV35_9FIRM</name>
<dbReference type="Proteomes" id="UP000886723">
    <property type="component" value="Unassembled WGS sequence"/>
</dbReference>
<evidence type="ECO:0000313" key="1">
    <source>
        <dbReference type="EMBL" id="HIV13381.1"/>
    </source>
</evidence>
<reference evidence="1" key="2">
    <citation type="journal article" date="2021" name="PeerJ">
        <title>Extensive microbial diversity within the chicken gut microbiome revealed by metagenomics and culture.</title>
        <authorList>
            <person name="Gilroy R."/>
            <person name="Ravi A."/>
            <person name="Getino M."/>
            <person name="Pursley I."/>
            <person name="Horton D.L."/>
            <person name="Alikhan N.F."/>
            <person name="Baker D."/>
            <person name="Gharbi K."/>
            <person name="Hall N."/>
            <person name="Watson M."/>
            <person name="Adriaenssens E.M."/>
            <person name="Foster-Nyarko E."/>
            <person name="Jarju S."/>
            <person name="Secka A."/>
            <person name="Antonio M."/>
            <person name="Oren A."/>
            <person name="Chaudhuri R.R."/>
            <person name="La Ragione R."/>
            <person name="Hildebrand F."/>
            <person name="Pallen M.J."/>
        </authorList>
    </citation>
    <scope>NUCLEOTIDE SEQUENCE</scope>
    <source>
        <strain evidence="1">ChiBcec2-4451</strain>
    </source>
</reference>
<dbReference type="EMBL" id="DVON01000201">
    <property type="protein sequence ID" value="HIV13381.1"/>
    <property type="molecule type" value="Genomic_DNA"/>
</dbReference>